<evidence type="ECO:0000259" key="4">
    <source>
        <dbReference type="Pfam" id="PF13193"/>
    </source>
</evidence>
<accession>A0A1H6UKG0</accession>
<dbReference type="Gene3D" id="3.30.300.30">
    <property type="match status" value="1"/>
</dbReference>
<gene>
    <name evidence="5" type="ORF">SAMN05421637_0441</name>
</gene>
<dbReference type="CDD" id="cd17631">
    <property type="entry name" value="FACL_FadD13-like"/>
    <property type="match status" value="1"/>
</dbReference>
<dbReference type="PANTHER" id="PTHR43767:SF1">
    <property type="entry name" value="NONRIBOSOMAL PEPTIDE SYNTHASE PES1 (EUROFUNG)-RELATED"/>
    <property type="match status" value="1"/>
</dbReference>
<proteinExistence type="inferred from homology"/>
<dbReference type="PANTHER" id="PTHR43767">
    <property type="entry name" value="LONG-CHAIN-FATTY-ACID--COA LIGASE"/>
    <property type="match status" value="1"/>
</dbReference>
<keyword evidence="2" id="KW-0436">Ligase</keyword>
<dbReference type="SUPFAM" id="SSF56801">
    <property type="entry name" value="Acetyl-CoA synthetase-like"/>
    <property type="match status" value="1"/>
</dbReference>
<comment type="similarity">
    <text evidence="1">Belongs to the ATP-dependent AMP-binding enzyme family.</text>
</comment>
<dbReference type="InterPro" id="IPR050237">
    <property type="entry name" value="ATP-dep_AMP-bd_enzyme"/>
</dbReference>
<dbReference type="Gene3D" id="3.40.50.12780">
    <property type="entry name" value="N-terminal domain of ligase-like"/>
    <property type="match status" value="1"/>
</dbReference>
<name>A0A1H6UKG0_9MICO</name>
<dbReference type="InterPro" id="IPR020845">
    <property type="entry name" value="AMP-binding_CS"/>
</dbReference>
<evidence type="ECO:0000313" key="5">
    <source>
        <dbReference type="EMBL" id="SEI92778.1"/>
    </source>
</evidence>
<evidence type="ECO:0000259" key="3">
    <source>
        <dbReference type="Pfam" id="PF00501"/>
    </source>
</evidence>
<protein>
    <submittedName>
        <fullName evidence="5">Fatty-acyl-CoA synthase</fullName>
    </submittedName>
</protein>
<dbReference type="OrthoDB" id="9803968at2"/>
<dbReference type="InterPro" id="IPR042099">
    <property type="entry name" value="ANL_N_sf"/>
</dbReference>
<dbReference type="InterPro" id="IPR000873">
    <property type="entry name" value="AMP-dep_synth/lig_dom"/>
</dbReference>
<reference evidence="6" key="1">
    <citation type="submission" date="2016-10" db="EMBL/GenBank/DDBJ databases">
        <authorList>
            <person name="Varghese N."/>
        </authorList>
    </citation>
    <scope>NUCLEOTIDE SEQUENCE [LARGE SCALE GENOMIC DNA]</scope>
    <source>
        <strain evidence="6">DSM 24868</strain>
    </source>
</reference>
<keyword evidence="6" id="KW-1185">Reference proteome</keyword>
<evidence type="ECO:0000256" key="1">
    <source>
        <dbReference type="ARBA" id="ARBA00006432"/>
    </source>
</evidence>
<dbReference type="STRING" id="1043493.SAMN05421637_0441"/>
<dbReference type="NCBIfam" id="NF004837">
    <property type="entry name" value="PRK06187.1"/>
    <property type="match status" value="1"/>
</dbReference>
<dbReference type="Pfam" id="PF00501">
    <property type="entry name" value="AMP-binding"/>
    <property type="match status" value="1"/>
</dbReference>
<dbReference type="EMBL" id="FNZI01000001">
    <property type="protein sequence ID" value="SEI92778.1"/>
    <property type="molecule type" value="Genomic_DNA"/>
</dbReference>
<evidence type="ECO:0000256" key="2">
    <source>
        <dbReference type="ARBA" id="ARBA00022598"/>
    </source>
</evidence>
<dbReference type="RefSeq" id="WP_042212629.1">
    <property type="nucleotide sequence ID" value="NZ_BBLU01000002.1"/>
</dbReference>
<dbReference type="GO" id="GO:0016878">
    <property type="term" value="F:acid-thiol ligase activity"/>
    <property type="evidence" value="ECO:0007669"/>
    <property type="project" value="UniProtKB-ARBA"/>
</dbReference>
<feature type="domain" description="AMP-dependent synthetase/ligase" evidence="3">
    <location>
        <begin position="18"/>
        <end position="370"/>
    </location>
</feature>
<dbReference type="AlphaFoldDB" id="A0A1H6UKG0"/>
<dbReference type="InterPro" id="IPR025110">
    <property type="entry name" value="AMP-bd_C"/>
</dbReference>
<feature type="domain" description="AMP-binding enzyme C-terminal" evidence="4">
    <location>
        <begin position="420"/>
        <end position="495"/>
    </location>
</feature>
<evidence type="ECO:0000313" key="6">
    <source>
        <dbReference type="Proteomes" id="UP000183315"/>
    </source>
</evidence>
<dbReference type="PROSITE" id="PS00455">
    <property type="entry name" value="AMP_BINDING"/>
    <property type="match status" value="1"/>
</dbReference>
<dbReference type="Pfam" id="PF13193">
    <property type="entry name" value="AMP-binding_C"/>
    <property type="match status" value="1"/>
</dbReference>
<dbReference type="InterPro" id="IPR045851">
    <property type="entry name" value="AMP-bd_C_sf"/>
</dbReference>
<dbReference type="FunFam" id="3.30.300.30:FF:000008">
    <property type="entry name" value="2,3-dihydroxybenzoate-AMP ligase"/>
    <property type="match status" value="1"/>
</dbReference>
<dbReference type="eggNOG" id="COG0318">
    <property type="taxonomic scope" value="Bacteria"/>
</dbReference>
<sequence>MKNQGLGDWIARRRIKSEGDTALIWPGGSYTYDEFADRVARLTQALADRGLAKRDRLVYLGNNTPDFLTTFFACGALGAVFVPLNTRLAPRELEYMIEDSGAVFLVTHESVRSLARAAAWSSGIRKRLVVDGEADLPAVESLDEVVAATEPWTLDVEVTLEDPAMILYTSGTTGRPKGAVLTHGNLTWNVINAIVDYDVTRDEVAMMMSPMFHVAALSMGALPTLLKGGAVVLHERFDGGDVLRAVAEHGITSLSGVPTTFQFLSEHPDWESTDLSSIRKLTCGGSAMPARVVEAYEARGLAFSSGYGMTEASPGATSLPVTKTRDHVGTSGLAHFFTDVRIVGPEGDVLPPGEAGEIQISGPNVIREYWRRPEATAEARDGEWLRTGDVGRLDEDGYLTVTDRLKDMIISGGENVYPAEIEQLVMEMPEVRSVAVIGVPDERWGEVPLAVVALHEGAEVTPEDILSHVRGRVAKYKLPRAAILVDDLPRTASGKVRKIELRAQFPALPDDARAPSGTAAGDAR</sequence>
<organism evidence="5 6">
    <name type="scientific">Demequina mangrovi</name>
    <dbReference type="NCBI Taxonomy" id="1043493"/>
    <lineage>
        <taxon>Bacteria</taxon>
        <taxon>Bacillati</taxon>
        <taxon>Actinomycetota</taxon>
        <taxon>Actinomycetes</taxon>
        <taxon>Micrococcales</taxon>
        <taxon>Demequinaceae</taxon>
        <taxon>Demequina</taxon>
    </lineage>
</organism>
<dbReference type="Proteomes" id="UP000183315">
    <property type="component" value="Unassembled WGS sequence"/>
</dbReference>